<evidence type="ECO:0000259" key="3">
    <source>
        <dbReference type="PROSITE" id="PS50234"/>
    </source>
</evidence>
<evidence type="ECO:0000256" key="2">
    <source>
        <dbReference type="SAM" id="SignalP"/>
    </source>
</evidence>
<dbReference type="PANTHER" id="PTHR47763:SF1">
    <property type="entry name" value="DUF659 DOMAIN-CONTAINING PROTEIN"/>
    <property type="match status" value="1"/>
</dbReference>
<dbReference type="GO" id="GO:0004180">
    <property type="term" value="F:carboxypeptidase activity"/>
    <property type="evidence" value="ECO:0007669"/>
    <property type="project" value="UniProtKB-KW"/>
</dbReference>
<reference evidence="4" key="1">
    <citation type="submission" date="2020-07" db="EMBL/GenBank/DDBJ databases">
        <title>Huge and variable diversity of episymbiotic CPR bacteria and DPANN archaea in groundwater ecosystems.</title>
        <authorList>
            <person name="He C.Y."/>
            <person name="Keren R."/>
            <person name="Whittaker M."/>
            <person name="Farag I.F."/>
            <person name="Doudna J."/>
            <person name="Cate J.H.D."/>
            <person name="Banfield J.F."/>
        </authorList>
    </citation>
    <scope>NUCLEOTIDE SEQUENCE</scope>
    <source>
        <strain evidence="4">NC_groundwater_1520_Pr4_B-0.1um_53_5</strain>
    </source>
</reference>
<dbReference type="GO" id="GO:0030246">
    <property type="term" value="F:carbohydrate binding"/>
    <property type="evidence" value="ECO:0007669"/>
    <property type="project" value="InterPro"/>
</dbReference>
<dbReference type="InterPro" id="IPR002035">
    <property type="entry name" value="VWF_A"/>
</dbReference>
<sequence length="757" mass="81686">MKRFFVSLIMLLLLAAASASAQAVKDRGGKNATLKAADETAKPVPPKKGLGTITGTVTDADSKEPLPGAVVKLLGTEFGANTDSTGRFIITNVKPGTYTIQAKMMGFASMTVTKIKVEKGYTVQIDFPLRAQVLESVGGVIEATRPMVITDAKTKTTVINTGAAAPTKPGEPAKPGDKGAAGGRSDEIAYFKDGEKKTAALTETGSASSATSGKSRDDGKIPKPAAPAASMEEHPPETPLPVSAPRPRPASPGMKAGSNDDNKQFNYYLGYLERFQHIRAAKVDVSGRVVFTVTDADGRPIANCPLAIKDGQGAVLARRKTYADGRAMFFTTEKSDFKRQDLEVAATGNQETVAQRFSHNGKSLIELKFKQRRPTFNNVPLDVVFLLDCTGSMGDEIARLKSTLQVINFQVSQLPSKPAVRFGMVQYRDRGDEYVTRVTPFTAGIDKFQKALDAVSAGGGNDEPEDLQSGLKDAVTGMAWRDDACKLVFLVADAPPHLDYRDQTYGYGDAMRGAAASAIKIITVGASGLNDQGEYVFRQLSQYTMGQFIFLTYGETGEVSGGGTAAVSHHTGSNFQTENLDAIIVRIIKQELANYGDGIIEPDQEYFETNAGGGNKDDVLKELFAEGIRQLLDYSIVRIDESTPAAVMPVAFSDDSLRSKAEVLEDNIVLNLAPVKAFRLVERKDLRQIMGEQKLNLTGAFDSERSVEVGKLIGAKILILPKLHQGKDKLELYLKMVKVETGEIMSITLLKIDDWLI</sequence>
<dbReference type="InterPro" id="IPR036465">
    <property type="entry name" value="vWFA_dom_sf"/>
</dbReference>
<keyword evidence="4" id="KW-0121">Carboxypeptidase</keyword>
<feature type="domain" description="VWFA" evidence="3">
    <location>
        <begin position="382"/>
        <end position="592"/>
    </location>
</feature>
<evidence type="ECO:0000256" key="1">
    <source>
        <dbReference type="SAM" id="MobiDB-lite"/>
    </source>
</evidence>
<dbReference type="Pfam" id="PF13620">
    <property type="entry name" value="CarboxypepD_reg"/>
    <property type="match status" value="1"/>
</dbReference>
<dbReference type="PANTHER" id="PTHR47763">
    <property type="entry name" value="ALPHA-PROTEIN KINASE VWKA"/>
    <property type="match status" value="1"/>
</dbReference>
<dbReference type="GO" id="GO:0005737">
    <property type="term" value="C:cytoplasm"/>
    <property type="evidence" value="ECO:0007669"/>
    <property type="project" value="TreeGrafter"/>
</dbReference>
<protein>
    <submittedName>
        <fullName evidence="4">Carboxypeptidase regulatory-like domain-containing protein</fullName>
    </submittedName>
</protein>
<dbReference type="Proteomes" id="UP000736328">
    <property type="component" value="Unassembled WGS sequence"/>
</dbReference>
<dbReference type="Pfam" id="PF03783">
    <property type="entry name" value="CsgG"/>
    <property type="match status" value="1"/>
</dbReference>
<feature type="chain" id="PRO_5038124901" evidence="2">
    <location>
        <begin position="22"/>
        <end position="757"/>
    </location>
</feature>
<comment type="caution">
    <text evidence="4">The sequence shown here is derived from an EMBL/GenBank/DDBJ whole genome shotgun (WGS) entry which is preliminary data.</text>
</comment>
<dbReference type="PROSITE" id="PS50234">
    <property type="entry name" value="VWFA"/>
    <property type="match status" value="1"/>
</dbReference>
<dbReference type="GO" id="GO:0004674">
    <property type="term" value="F:protein serine/threonine kinase activity"/>
    <property type="evidence" value="ECO:0007669"/>
    <property type="project" value="TreeGrafter"/>
</dbReference>
<feature type="region of interest" description="Disordered" evidence="1">
    <location>
        <begin position="161"/>
        <end position="184"/>
    </location>
</feature>
<dbReference type="SUPFAM" id="SSF49452">
    <property type="entry name" value="Starch-binding domain-like"/>
    <property type="match status" value="1"/>
</dbReference>
<dbReference type="AlphaFoldDB" id="A0A933IBS5"/>
<dbReference type="InterPro" id="IPR052969">
    <property type="entry name" value="Thr-specific_kinase-like"/>
</dbReference>
<dbReference type="GO" id="GO:0030288">
    <property type="term" value="C:outer membrane-bounded periplasmic space"/>
    <property type="evidence" value="ECO:0007669"/>
    <property type="project" value="InterPro"/>
</dbReference>
<gene>
    <name evidence="4" type="ORF">HY768_04255</name>
</gene>
<dbReference type="EMBL" id="JACQXR010000051">
    <property type="protein sequence ID" value="MBI4726429.1"/>
    <property type="molecule type" value="Genomic_DNA"/>
</dbReference>
<keyword evidence="2" id="KW-0732">Signal</keyword>
<keyword evidence="4" id="KW-0645">Protease</keyword>
<dbReference type="Gene3D" id="2.60.40.1120">
    <property type="entry name" value="Carboxypeptidase-like, regulatory domain"/>
    <property type="match status" value="1"/>
</dbReference>
<dbReference type="SUPFAM" id="SSF53300">
    <property type="entry name" value="vWA-like"/>
    <property type="match status" value="1"/>
</dbReference>
<dbReference type="Pfam" id="PF00092">
    <property type="entry name" value="VWA"/>
    <property type="match status" value="1"/>
</dbReference>
<dbReference type="CDD" id="cd00198">
    <property type="entry name" value="vWFA"/>
    <property type="match status" value="1"/>
</dbReference>
<feature type="signal peptide" evidence="2">
    <location>
        <begin position="1"/>
        <end position="21"/>
    </location>
</feature>
<organism evidence="4 5">
    <name type="scientific">candidate division TA06 bacterium</name>
    <dbReference type="NCBI Taxonomy" id="2250710"/>
    <lineage>
        <taxon>Bacteria</taxon>
        <taxon>Bacteria division TA06</taxon>
    </lineage>
</organism>
<feature type="region of interest" description="Disordered" evidence="1">
    <location>
        <begin position="200"/>
        <end position="259"/>
    </location>
</feature>
<feature type="compositionally biased region" description="Pro residues" evidence="1">
    <location>
        <begin position="237"/>
        <end position="250"/>
    </location>
</feature>
<keyword evidence="4" id="KW-0378">Hydrolase</keyword>
<name>A0A933IBS5_UNCT6</name>
<dbReference type="InterPro" id="IPR013784">
    <property type="entry name" value="Carb-bd-like_fold"/>
</dbReference>
<dbReference type="Gene3D" id="3.40.50.410">
    <property type="entry name" value="von Willebrand factor, type A domain"/>
    <property type="match status" value="1"/>
</dbReference>
<dbReference type="InterPro" id="IPR005534">
    <property type="entry name" value="Curli_assmbl/transp-comp_CsgG"/>
</dbReference>
<evidence type="ECO:0000313" key="4">
    <source>
        <dbReference type="EMBL" id="MBI4726429.1"/>
    </source>
</evidence>
<dbReference type="SMART" id="SM00327">
    <property type="entry name" value="VWA"/>
    <property type="match status" value="1"/>
</dbReference>
<dbReference type="Gene3D" id="3.40.50.10610">
    <property type="entry name" value="ABC-type transport auxiliary lipoprotein component"/>
    <property type="match status" value="1"/>
</dbReference>
<feature type="compositionally biased region" description="Low complexity" evidence="1">
    <location>
        <begin position="200"/>
        <end position="212"/>
    </location>
</feature>
<accession>A0A933IBS5</accession>
<proteinExistence type="predicted"/>
<evidence type="ECO:0000313" key="5">
    <source>
        <dbReference type="Proteomes" id="UP000736328"/>
    </source>
</evidence>